<dbReference type="EMBL" id="AAFI02000074">
    <property type="protein sequence ID" value="EAL64876.1"/>
    <property type="molecule type" value="Genomic_DNA"/>
</dbReference>
<evidence type="ECO:0000256" key="1">
    <source>
        <dbReference type="SAM" id="MobiDB-lite"/>
    </source>
</evidence>
<dbReference type="dictyBase" id="DDB_G0285127"/>
<feature type="domain" description="Calcineurin-like phosphoesterase" evidence="3">
    <location>
        <begin position="68"/>
        <end position="249"/>
    </location>
</feature>
<dbReference type="InterPro" id="IPR004843">
    <property type="entry name" value="Calcineurin-like_PHP"/>
</dbReference>
<dbReference type="Pfam" id="PF00149">
    <property type="entry name" value="Metallophos"/>
    <property type="match status" value="1"/>
</dbReference>
<evidence type="ECO:0000313" key="5">
    <source>
        <dbReference type="Proteomes" id="UP000002195"/>
    </source>
</evidence>
<dbReference type="CDD" id="cd07385">
    <property type="entry name" value="MPP_YkuE_C"/>
    <property type="match status" value="1"/>
</dbReference>
<dbReference type="FunCoup" id="Q54NN5">
    <property type="interactions" value="1"/>
</dbReference>
<feature type="region of interest" description="Disordered" evidence="1">
    <location>
        <begin position="345"/>
        <end position="366"/>
    </location>
</feature>
<keyword evidence="2" id="KW-0812">Transmembrane</keyword>
<dbReference type="GO" id="GO:0016787">
    <property type="term" value="F:hydrolase activity"/>
    <property type="evidence" value="ECO:0007669"/>
    <property type="project" value="InterPro"/>
</dbReference>
<dbReference type="PaxDb" id="44689-DDB0186357"/>
<dbReference type="HOGENOM" id="CLU_025443_3_2_1"/>
<dbReference type="SUPFAM" id="SSF56300">
    <property type="entry name" value="Metallo-dependent phosphatases"/>
    <property type="match status" value="1"/>
</dbReference>
<dbReference type="Proteomes" id="UP000002195">
    <property type="component" value="Unassembled WGS sequence"/>
</dbReference>
<dbReference type="InParanoid" id="Q54NN5"/>
<gene>
    <name evidence="4" type="ORF">DDB_G0285127</name>
</gene>
<sequence length="366" mass="41939">MILQTIFFKIILFLKKIILKFILKVLFFKIILFLISKVFYPIFSSNLKIETLELNIDRVEGKTNKKSFKIVQLSDIHYDKLPLRISDSFLQKVINSTNALNPDLILITGDLVERDPEPITQLYKKHLSQLKSKYGIYAILGNHDYKTTLGPEIIKNALKNTNITLLENDIVYPMGKDKVGGGGGAIQLIGIDSYANTDQNKMDRLYREINSTTSNDLIKFLLIHNPDHVSLLKENNVNVDVVIAGHSHGSQICFPKFNGIFKTRFTNGDPLLPYFESFIQKIPIKFIRNIKYPGKRTLKNWKFGKGYFQILQNSHKLNFYVNRGLGTHPPFRIFCDPEITLINLNSNNTTNNNNNNNNTTSSIKIK</sequence>
<dbReference type="AlphaFoldDB" id="Q54NN5"/>
<dbReference type="STRING" id="44689.Q54NN5"/>
<evidence type="ECO:0000256" key="2">
    <source>
        <dbReference type="SAM" id="Phobius"/>
    </source>
</evidence>
<dbReference type="GeneID" id="8624952"/>
<evidence type="ECO:0000259" key="3">
    <source>
        <dbReference type="Pfam" id="PF00149"/>
    </source>
</evidence>
<organism evidence="4 5">
    <name type="scientific">Dictyostelium discoideum</name>
    <name type="common">Social amoeba</name>
    <dbReference type="NCBI Taxonomy" id="44689"/>
    <lineage>
        <taxon>Eukaryota</taxon>
        <taxon>Amoebozoa</taxon>
        <taxon>Evosea</taxon>
        <taxon>Eumycetozoa</taxon>
        <taxon>Dictyostelia</taxon>
        <taxon>Dictyosteliales</taxon>
        <taxon>Dictyosteliaceae</taxon>
        <taxon>Dictyostelium</taxon>
    </lineage>
</organism>
<dbReference type="InterPro" id="IPR029052">
    <property type="entry name" value="Metallo-depent_PP-like"/>
</dbReference>
<keyword evidence="2" id="KW-1133">Transmembrane helix</keyword>
<protein>
    <recommendedName>
        <fullName evidence="3">Calcineurin-like phosphoesterase domain-containing protein</fullName>
    </recommendedName>
</protein>
<comment type="caution">
    <text evidence="4">The sequence shown here is derived from an EMBL/GenBank/DDBJ whole genome shotgun (WGS) entry which is preliminary data.</text>
</comment>
<name>Q54NN5_DICDI</name>
<dbReference type="eggNOG" id="ENOG502RBA5">
    <property type="taxonomic scope" value="Eukaryota"/>
</dbReference>
<dbReference type="RefSeq" id="XP_639881.1">
    <property type="nucleotide sequence ID" value="XM_634789.1"/>
</dbReference>
<keyword evidence="2" id="KW-0472">Membrane</keyword>
<feature type="transmembrane region" description="Helical" evidence="2">
    <location>
        <begin position="21"/>
        <end position="43"/>
    </location>
</feature>
<dbReference type="Gene3D" id="3.60.21.10">
    <property type="match status" value="1"/>
</dbReference>
<dbReference type="FunFam" id="3.60.21.10:FF:000118">
    <property type="entry name" value="Calcineurin-like phosphoesterase family protein"/>
    <property type="match status" value="1"/>
</dbReference>
<dbReference type="VEuPathDB" id="AmoebaDB:DDB_G0285127"/>
<proteinExistence type="predicted"/>
<dbReference type="PhylomeDB" id="Q54NN5"/>
<reference evidence="4 5" key="1">
    <citation type="journal article" date="2005" name="Nature">
        <title>The genome of the social amoeba Dictyostelium discoideum.</title>
        <authorList>
            <consortium name="The Dictyostelium discoideum Sequencing Consortium"/>
            <person name="Eichinger L."/>
            <person name="Pachebat J.A."/>
            <person name="Glockner G."/>
            <person name="Rajandream M.A."/>
            <person name="Sucgang R."/>
            <person name="Berriman M."/>
            <person name="Song J."/>
            <person name="Olsen R."/>
            <person name="Szafranski K."/>
            <person name="Xu Q."/>
            <person name="Tunggal B."/>
            <person name="Kummerfeld S."/>
            <person name="Madera M."/>
            <person name="Konfortov B.A."/>
            <person name="Rivero F."/>
            <person name="Bankier A.T."/>
            <person name="Lehmann R."/>
            <person name="Hamlin N."/>
            <person name="Davies R."/>
            <person name="Gaudet P."/>
            <person name="Fey P."/>
            <person name="Pilcher K."/>
            <person name="Chen G."/>
            <person name="Saunders D."/>
            <person name="Sodergren E."/>
            <person name="Davis P."/>
            <person name="Kerhornou A."/>
            <person name="Nie X."/>
            <person name="Hall N."/>
            <person name="Anjard C."/>
            <person name="Hemphill L."/>
            <person name="Bason N."/>
            <person name="Farbrother P."/>
            <person name="Desany B."/>
            <person name="Just E."/>
            <person name="Morio T."/>
            <person name="Rost R."/>
            <person name="Churcher C."/>
            <person name="Cooper J."/>
            <person name="Haydock S."/>
            <person name="van Driessche N."/>
            <person name="Cronin A."/>
            <person name="Goodhead I."/>
            <person name="Muzny D."/>
            <person name="Mourier T."/>
            <person name="Pain A."/>
            <person name="Lu M."/>
            <person name="Harper D."/>
            <person name="Lindsay R."/>
            <person name="Hauser H."/>
            <person name="James K."/>
            <person name="Quiles M."/>
            <person name="Madan Babu M."/>
            <person name="Saito T."/>
            <person name="Buchrieser C."/>
            <person name="Wardroper A."/>
            <person name="Felder M."/>
            <person name="Thangavelu M."/>
            <person name="Johnson D."/>
            <person name="Knights A."/>
            <person name="Loulseged H."/>
            <person name="Mungall K."/>
            <person name="Oliver K."/>
            <person name="Price C."/>
            <person name="Quail M.A."/>
            <person name="Urushihara H."/>
            <person name="Hernandez J."/>
            <person name="Rabbinowitsch E."/>
            <person name="Steffen D."/>
            <person name="Sanders M."/>
            <person name="Ma J."/>
            <person name="Kohara Y."/>
            <person name="Sharp S."/>
            <person name="Simmonds M."/>
            <person name="Spiegler S."/>
            <person name="Tivey A."/>
            <person name="Sugano S."/>
            <person name="White B."/>
            <person name="Walker D."/>
            <person name="Woodward J."/>
            <person name="Winckler T."/>
            <person name="Tanaka Y."/>
            <person name="Shaulsky G."/>
            <person name="Schleicher M."/>
            <person name="Weinstock G."/>
            <person name="Rosenthal A."/>
            <person name="Cox E.C."/>
            <person name="Chisholm R.L."/>
            <person name="Gibbs R."/>
            <person name="Loomis W.F."/>
            <person name="Platzer M."/>
            <person name="Kay R.R."/>
            <person name="Williams J."/>
            <person name="Dear P.H."/>
            <person name="Noegel A.A."/>
            <person name="Barrell B."/>
            <person name="Kuspa A."/>
        </authorList>
    </citation>
    <scope>NUCLEOTIDE SEQUENCE [LARGE SCALE GENOMIC DNA]</scope>
    <source>
        <strain evidence="4 5">AX4</strain>
    </source>
</reference>
<accession>Q54NN5</accession>
<dbReference type="PANTHER" id="PTHR31302:SF0">
    <property type="entry name" value="TRANSMEMBRANE PROTEIN WITH METALLOPHOSPHOESTERASE DOMAIN"/>
    <property type="match status" value="1"/>
</dbReference>
<dbReference type="SMR" id="Q54NN5"/>
<dbReference type="OMA" id="MGKLVRM"/>
<dbReference type="KEGG" id="ddi:DDB_G0285127"/>
<dbReference type="PANTHER" id="PTHR31302">
    <property type="entry name" value="TRANSMEMBRANE PROTEIN WITH METALLOPHOSPHOESTERASE DOMAIN-RELATED"/>
    <property type="match status" value="1"/>
</dbReference>
<dbReference type="InterPro" id="IPR051158">
    <property type="entry name" value="Metallophosphoesterase_sf"/>
</dbReference>
<evidence type="ECO:0000313" key="4">
    <source>
        <dbReference type="EMBL" id="EAL64876.1"/>
    </source>
</evidence>
<keyword evidence="5" id="KW-1185">Reference proteome</keyword>